<dbReference type="RefSeq" id="WP_270947789.1">
    <property type="nucleotide sequence ID" value="NZ_JAQGLA010000007.1"/>
</dbReference>
<dbReference type="InterPro" id="IPR001347">
    <property type="entry name" value="SIS_dom"/>
</dbReference>
<comment type="caution">
    <text evidence="2">The sequence shown here is derived from an EMBL/GenBank/DDBJ whole genome shotgun (WGS) entry which is preliminary data.</text>
</comment>
<keyword evidence="3" id="KW-1185">Reference proteome</keyword>
<dbReference type="CDD" id="cd05006">
    <property type="entry name" value="SIS_GmhA"/>
    <property type="match status" value="1"/>
</dbReference>
<evidence type="ECO:0000313" key="3">
    <source>
        <dbReference type="Proteomes" id="UP001210380"/>
    </source>
</evidence>
<reference evidence="2 3" key="1">
    <citation type="submission" date="2022-11" db="EMBL/GenBank/DDBJ databases">
        <title>Draft genome sequence of Saccharopolyspora sp. WRP15-2 isolated from rhizosphere soils of wild rice in Thailand.</title>
        <authorList>
            <person name="Duangmal K."/>
            <person name="Kammanee S."/>
            <person name="Muangham S."/>
        </authorList>
    </citation>
    <scope>NUCLEOTIDE SEQUENCE [LARGE SCALE GENOMIC DNA]</scope>
    <source>
        <strain evidence="2 3">WRP15-2</strain>
    </source>
</reference>
<gene>
    <name evidence="2" type="ORF">OU415_07175</name>
</gene>
<dbReference type="PROSITE" id="PS51464">
    <property type="entry name" value="SIS"/>
    <property type="match status" value="1"/>
</dbReference>
<dbReference type="SUPFAM" id="SSF53697">
    <property type="entry name" value="SIS domain"/>
    <property type="match status" value="1"/>
</dbReference>
<dbReference type="Gene3D" id="3.40.50.10490">
    <property type="entry name" value="Glucose-6-phosphate isomerase like protein, domain 1"/>
    <property type="match status" value="1"/>
</dbReference>
<dbReference type="InterPro" id="IPR035461">
    <property type="entry name" value="GmhA/DiaA"/>
</dbReference>
<dbReference type="InterPro" id="IPR050099">
    <property type="entry name" value="SIS_GmhA/DiaA_subfam"/>
</dbReference>
<evidence type="ECO:0000313" key="2">
    <source>
        <dbReference type="EMBL" id="MDA3625210.1"/>
    </source>
</evidence>
<feature type="domain" description="SIS" evidence="1">
    <location>
        <begin position="40"/>
        <end position="199"/>
    </location>
</feature>
<protein>
    <submittedName>
        <fullName evidence="2">SIS domain-containing protein</fullName>
    </submittedName>
</protein>
<accession>A0ABT4UU09</accession>
<sequence>MPWSEEVAARAVDEIFERRVPPLQALVGDAERVARACHAMATRFHAGGKLIVFGNGGPSTDAQHVSVEFVHPVIVGKRALPAMSLTADVATVTGVAIGEGMDEVFAHQLRCLADPQDIALGLSTDGNCGNVRRGLAEARRLGLLTVGLAGGDGGGMADDAVDHVLIARSRDPRVVKEVHVTTYHVLWELVHVFFEHPGALRQAVSA</sequence>
<dbReference type="PANTHER" id="PTHR30390">
    <property type="entry name" value="SEDOHEPTULOSE 7-PHOSPHATE ISOMERASE / DNAA INITIATOR-ASSOCIATING FACTOR FOR REPLICATION INITIATION"/>
    <property type="match status" value="1"/>
</dbReference>
<name>A0ABT4UU09_9PSEU</name>
<evidence type="ECO:0000259" key="1">
    <source>
        <dbReference type="PROSITE" id="PS51464"/>
    </source>
</evidence>
<proteinExistence type="predicted"/>
<dbReference type="Pfam" id="PF13580">
    <property type="entry name" value="SIS_2"/>
    <property type="match status" value="1"/>
</dbReference>
<dbReference type="InterPro" id="IPR046348">
    <property type="entry name" value="SIS_dom_sf"/>
</dbReference>
<organism evidence="2 3">
    <name type="scientific">Saccharopolyspora oryzae</name>
    <dbReference type="NCBI Taxonomy" id="2997343"/>
    <lineage>
        <taxon>Bacteria</taxon>
        <taxon>Bacillati</taxon>
        <taxon>Actinomycetota</taxon>
        <taxon>Actinomycetes</taxon>
        <taxon>Pseudonocardiales</taxon>
        <taxon>Pseudonocardiaceae</taxon>
        <taxon>Saccharopolyspora</taxon>
    </lineage>
</organism>
<dbReference type="Proteomes" id="UP001210380">
    <property type="component" value="Unassembled WGS sequence"/>
</dbReference>
<dbReference type="EMBL" id="JAQGLA010000007">
    <property type="protein sequence ID" value="MDA3625210.1"/>
    <property type="molecule type" value="Genomic_DNA"/>
</dbReference>